<dbReference type="InterPro" id="IPR011050">
    <property type="entry name" value="Pectin_lyase_fold/virulence"/>
</dbReference>
<sequence>MSLDSLIRTGGSTGVDPLLLAGVGGAGLVGSATYASIRAYTGDSTAINCSGRENVFDMAHGVFVRDLSDTTSPDNDGTILIDALGRRWKRQLSGFSAPEWFGAKGDAVANDSPAMTSALSLGMSVKCLSQTYRLTSKVDLIEPFDFDGNNAEFMIDHAGDGLYVKSSVYANKRNICSLLNVNFIPGAITPNSLITIGEATVLEPTNIQLDGIHFQYTFAGQSHIVNKRSYGLKINNSAFNEVVGTCILFESGVGGDGSRYSYNCYIGQVDITGCTHGVIVEGGKINISNSVIESCTGRALWAKGSSFNASIYVDNVYFENNVYSLYFESQQPQGYTRNSEIRNSFFAGNSGLCYASDNNDIRLSNNKGFTFDRVTGSGNWSLAGTQFPVPYNATTCPTSRLRFESPVRVEYDVIQANTRNIVPYFNLRKVSSGRLGTAMKITIVRQSGASATYYQAILLPTATDGTSWREIVIASSSVGGIIANPSYERSGDVNNMNLYFYFTQPAVTIVTIEGDGGFC</sequence>
<dbReference type="Proteomes" id="UP001060037">
    <property type="component" value="Segment"/>
</dbReference>
<evidence type="ECO:0000256" key="2">
    <source>
        <dbReference type="ARBA" id="ARBA00022844"/>
    </source>
</evidence>
<dbReference type="GO" id="GO:0098994">
    <property type="term" value="P:symbiont entry into host cell via disruption of host cell envelope"/>
    <property type="evidence" value="ECO:0007669"/>
    <property type="project" value="UniProtKB-KW"/>
</dbReference>
<evidence type="ECO:0000256" key="1">
    <source>
        <dbReference type="ARBA" id="ARBA00004328"/>
    </source>
</evidence>
<comment type="subcellular location">
    <subcellularLocation>
        <location evidence="1">Virion</location>
    </subcellularLocation>
</comment>
<dbReference type="Gene3D" id="2.160.20.10">
    <property type="entry name" value="Single-stranded right-handed beta-helix, Pectin lyase-like"/>
    <property type="match status" value="1"/>
</dbReference>
<keyword evidence="2" id="KW-0946">Virion</keyword>
<proteinExistence type="predicted"/>
<dbReference type="SUPFAM" id="SSF51126">
    <property type="entry name" value="Pectin lyase-like"/>
    <property type="match status" value="1"/>
</dbReference>
<evidence type="ECO:0000313" key="3">
    <source>
        <dbReference type="EMBL" id="UTQ78273.1"/>
    </source>
</evidence>
<evidence type="ECO:0000313" key="4">
    <source>
        <dbReference type="Proteomes" id="UP001060037"/>
    </source>
</evidence>
<dbReference type="GO" id="GO:0098015">
    <property type="term" value="C:virus tail"/>
    <property type="evidence" value="ECO:0007669"/>
    <property type="project" value="UniProtKB-KW"/>
</dbReference>
<reference evidence="3" key="1">
    <citation type="submission" date="2022-05" db="EMBL/GenBank/DDBJ databases">
        <authorList>
            <person name="Tikunov A."/>
            <person name="Kozlova Y."/>
            <person name="Morozova V."/>
            <person name="Jdeed G."/>
            <person name="Bardasheva A."/>
            <person name="Tikunova N."/>
        </authorList>
    </citation>
    <scope>NUCLEOTIDE SEQUENCE</scope>
</reference>
<organism evidence="3 4">
    <name type="scientific">Aeromonas phage Aer_P220</name>
    <dbReference type="NCBI Taxonomy" id="2951227"/>
    <lineage>
        <taxon>Viruses</taxon>
        <taxon>Duplodnaviria</taxon>
        <taxon>Heunggongvirae</taxon>
        <taxon>Uroviricota</taxon>
        <taxon>Caudoviricetes</taxon>
        <taxon>Autographivirales</taxon>
        <taxon>Autographivirales incertae sedis</taxon>
        <taxon>Yinyavirus</taxon>
        <taxon>Yinyavirus AerP220</taxon>
    </lineage>
</organism>
<protein>
    <submittedName>
        <fullName evidence="3">Tail spike protein</fullName>
    </submittedName>
</protein>
<dbReference type="EMBL" id="ON624112">
    <property type="protein sequence ID" value="UTQ78273.1"/>
    <property type="molecule type" value="Genomic_DNA"/>
</dbReference>
<dbReference type="InterPro" id="IPR012334">
    <property type="entry name" value="Pectin_lyas_fold"/>
</dbReference>
<accession>A0A9E7NNI8</accession>
<name>A0A9E7NNI8_9CAUD</name>
<keyword evidence="4" id="KW-1185">Reference proteome</keyword>
<dbReference type="GO" id="GO:0098996">
    <property type="term" value="P:symbiont entry into host cell via disruption of host cell glycocalyx"/>
    <property type="evidence" value="ECO:0007669"/>
    <property type="project" value="UniProtKB-KW"/>
</dbReference>